<evidence type="ECO:0000313" key="1">
    <source>
        <dbReference type="EMBL" id="MFK4441632.1"/>
    </source>
</evidence>
<name>A0ABW8MDL8_9BURK</name>
<sequence length="49" mass="5366">MRTLDPAPTQKFNDVAIDMVANEKPLVDPQAFRLSSFSDGTKIELDGVS</sequence>
<organism evidence="1 2">
    <name type="scientific">Caballeronia udeis</name>
    <dbReference type="NCBI Taxonomy" id="1232866"/>
    <lineage>
        <taxon>Bacteria</taxon>
        <taxon>Pseudomonadati</taxon>
        <taxon>Pseudomonadota</taxon>
        <taxon>Betaproteobacteria</taxon>
        <taxon>Burkholderiales</taxon>
        <taxon>Burkholderiaceae</taxon>
        <taxon>Caballeronia</taxon>
    </lineage>
</organism>
<reference evidence="1 2" key="1">
    <citation type="submission" date="2024-10" db="EMBL/GenBank/DDBJ databases">
        <authorList>
            <person name="Deangelis K."/>
            <person name="Huntemann M."/>
            <person name="Clum A."/>
            <person name="Wang J."/>
            <person name="Palaniappan K."/>
            <person name="Ritter S."/>
            <person name="Chen I.-M."/>
            <person name="Stamatis D."/>
            <person name="Reddy T."/>
            <person name="O'Malley R."/>
            <person name="Daum C."/>
            <person name="Ng V."/>
            <person name="Ivanova N."/>
            <person name="Kyrpides N."/>
            <person name="Woyke T."/>
        </authorList>
    </citation>
    <scope>NUCLEOTIDE SEQUENCE [LARGE SCALE GENOMIC DNA]</scope>
    <source>
        <strain evidence="1 2">GAS97</strain>
    </source>
</reference>
<dbReference type="RefSeq" id="WP_404605569.1">
    <property type="nucleotide sequence ID" value="NZ_JBIYDN010000004.1"/>
</dbReference>
<dbReference type="Proteomes" id="UP001620514">
    <property type="component" value="Unassembled WGS sequence"/>
</dbReference>
<protein>
    <submittedName>
        <fullName evidence="1">Uncharacterized protein</fullName>
    </submittedName>
</protein>
<proteinExistence type="predicted"/>
<accession>A0ABW8MDL8</accession>
<gene>
    <name evidence="1" type="ORF">ABH943_001647</name>
</gene>
<keyword evidence="2" id="KW-1185">Reference proteome</keyword>
<comment type="caution">
    <text evidence="1">The sequence shown here is derived from an EMBL/GenBank/DDBJ whole genome shotgun (WGS) entry which is preliminary data.</text>
</comment>
<dbReference type="EMBL" id="JBIYDN010000004">
    <property type="protein sequence ID" value="MFK4441632.1"/>
    <property type="molecule type" value="Genomic_DNA"/>
</dbReference>
<evidence type="ECO:0000313" key="2">
    <source>
        <dbReference type="Proteomes" id="UP001620514"/>
    </source>
</evidence>
<reference evidence="1 2" key="2">
    <citation type="submission" date="2024-11" db="EMBL/GenBank/DDBJ databases">
        <title>Using genomics to understand microbial adaptation to soil warming.</title>
        <authorList>
            <person name="Deangelis K.M. PhD."/>
        </authorList>
    </citation>
    <scope>NUCLEOTIDE SEQUENCE [LARGE SCALE GENOMIC DNA]</scope>
    <source>
        <strain evidence="1 2">GAS97</strain>
    </source>
</reference>